<evidence type="ECO:0000256" key="1">
    <source>
        <dbReference type="ARBA" id="ARBA00022603"/>
    </source>
</evidence>
<evidence type="ECO:0000256" key="3">
    <source>
        <dbReference type="ARBA" id="ARBA00022691"/>
    </source>
</evidence>
<evidence type="ECO:0000313" key="7">
    <source>
        <dbReference type="Proteomes" id="UP001085076"/>
    </source>
</evidence>
<keyword evidence="1" id="KW-0489">Methyltransferase</keyword>
<evidence type="ECO:0000259" key="5">
    <source>
        <dbReference type="Pfam" id="PF09273"/>
    </source>
</evidence>
<dbReference type="AlphaFoldDB" id="A0A9D5CT09"/>
<dbReference type="EMBL" id="JAGGNH010000003">
    <property type="protein sequence ID" value="KAJ0978442.1"/>
    <property type="molecule type" value="Genomic_DNA"/>
</dbReference>
<dbReference type="PANTHER" id="PTHR13271:SF134">
    <property type="entry name" value="OS01G0976450 PROTEIN"/>
    <property type="match status" value="1"/>
</dbReference>
<name>A0A9D5CT09_9LILI</name>
<feature type="domain" description="Rubisco LSMT substrate-binding" evidence="5">
    <location>
        <begin position="297"/>
        <end position="443"/>
    </location>
</feature>
<dbReference type="InterPro" id="IPR036464">
    <property type="entry name" value="Rubisco_LSMT_subst-bd_sf"/>
</dbReference>
<comment type="caution">
    <text evidence="6">The sequence shown here is derived from an EMBL/GenBank/DDBJ whole genome shotgun (WGS) entry which is preliminary data.</text>
</comment>
<protein>
    <recommendedName>
        <fullName evidence="8">SET domain-containing protein</fullName>
    </recommendedName>
</protein>
<accession>A0A9D5CT09</accession>
<dbReference type="InterPro" id="IPR001214">
    <property type="entry name" value="SET_dom"/>
</dbReference>
<dbReference type="Gene3D" id="3.90.1420.10">
    <property type="entry name" value="Rubisco LSMT, substrate-binding domain"/>
    <property type="match status" value="1"/>
</dbReference>
<proteinExistence type="predicted"/>
<dbReference type="Gene3D" id="3.90.1410.10">
    <property type="entry name" value="set domain protein methyltransferase, domain 1"/>
    <property type="match status" value="1"/>
</dbReference>
<sequence length="459" mass="51887">MLVGPRIPRLDLLLRFRSSPPLSVLRRDHSCSAGSSKSIRECDEFLPWLQRKAGSEISSMLSIGFSNFGRSLIASKSIRAGDCILRVPFSVQITQENLLPEIESLVRDVTNVSRVALVLLAEKKLGQDSEWEPYIKRLPSIDEMHNTIFWSEDELEMLRKSRVYQETMDKKTFIEKEFSSIEAALSCVPQIYEDCKLEDFMHAYSLVESRAWGTSMGVSLIPFADFLNHDGVSEAVLLSDEEKEISEVIVDRDYAASEQVLIRYGRFSNATLLLDFGFTLRCNIHDQVQICMDISSLDPLYKMKLELWNKHSSPKVADACSSNSSGNFFTLKEVRAGSNRGKGIPQALRALSRVLSATSKEELEALEAEAAENDGRLARRPLKDRSKEILSHHILLAQLEHTIESHDAAIKVVGSAQFHNDHSRSTCRRQMAKDVLEGELRVLRSACDWLKDYCARLLM</sequence>
<keyword evidence="3" id="KW-0949">S-adenosyl-L-methionine</keyword>
<dbReference type="PANTHER" id="PTHR13271">
    <property type="entry name" value="UNCHARACTERIZED PUTATIVE METHYLTRANSFERASE"/>
    <property type="match status" value="1"/>
</dbReference>
<keyword evidence="2" id="KW-0808">Transferase</keyword>
<dbReference type="Proteomes" id="UP001085076">
    <property type="component" value="Miscellaneous, Linkage group lg03"/>
</dbReference>
<gene>
    <name evidence="6" type="ORF">J5N97_013916</name>
</gene>
<reference evidence="6" key="2">
    <citation type="journal article" date="2022" name="Hortic Res">
        <title>The genome of Dioscorea zingiberensis sheds light on the biosynthesis, origin and evolution of the medicinally important diosgenin saponins.</title>
        <authorList>
            <person name="Li Y."/>
            <person name="Tan C."/>
            <person name="Li Z."/>
            <person name="Guo J."/>
            <person name="Li S."/>
            <person name="Chen X."/>
            <person name="Wang C."/>
            <person name="Dai X."/>
            <person name="Yang H."/>
            <person name="Song W."/>
            <person name="Hou L."/>
            <person name="Xu J."/>
            <person name="Tong Z."/>
            <person name="Xu A."/>
            <person name="Yuan X."/>
            <person name="Wang W."/>
            <person name="Yang Q."/>
            <person name="Chen L."/>
            <person name="Sun Z."/>
            <person name="Wang K."/>
            <person name="Pan B."/>
            <person name="Chen J."/>
            <person name="Bao Y."/>
            <person name="Liu F."/>
            <person name="Qi X."/>
            <person name="Gang D.R."/>
            <person name="Wen J."/>
            <person name="Li J."/>
        </authorList>
    </citation>
    <scope>NUCLEOTIDE SEQUENCE</scope>
    <source>
        <strain evidence="6">Dzin_1.0</strain>
    </source>
</reference>
<dbReference type="InterPro" id="IPR015353">
    <property type="entry name" value="Rubisco_LSMT_subst-bd"/>
</dbReference>
<dbReference type="SUPFAM" id="SSF82199">
    <property type="entry name" value="SET domain"/>
    <property type="match status" value="1"/>
</dbReference>
<feature type="domain" description="SET" evidence="4">
    <location>
        <begin position="69"/>
        <end position="265"/>
    </location>
</feature>
<dbReference type="GO" id="GO:0016279">
    <property type="term" value="F:protein-lysine N-methyltransferase activity"/>
    <property type="evidence" value="ECO:0007669"/>
    <property type="project" value="TreeGrafter"/>
</dbReference>
<dbReference type="Pfam" id="PF09273">
    <property type="entry name" value="Rubis-subs-bind"/>
    <property type="match status" value="1"/>
</dbReference>
<dbReference type="InterPro" id="IPR050600">
    <property type="entry name" value="SETD3_SETD6_MTase"/>
</dbReference>
<reference evidence="6" key="1">
    <citation type="submission" date="2021-03" db="EMBL/GenBank/DDBJ databases">
        <authorList>
            <person name="Li Z."/>
            <person name="Yang C."/>
        </authorList>
    </citation>
    <scope>NUCLEOTIDE SEQUENCE</scope>
    <source>
        <strain evidence="6">Dzin_1.0</strain>
        <tissue evidence="6">Leaf</tissue>
    </source>
</reference>
<evidence type="ECO:0000259" key="4">
    <source>
        <dbReference type="Pfam" id="PF00856"/>
    </source>
</evidence>
<dbReference type="FunFam" id="3.90.1410.10:FF:000005">
    <property type="entry name" value="Ribulose-1,5 bisphosphate carboxylase/oxygenase large subunit N-methyltransferase, chloroplastic"/>
    <property type="match status" value="1"/>
</dbReference>
<dbReference type="GO" id="GO:0032259">
    <property type="term" value="P:methylation"/>
    <property type="evidence" value="ECO:0007669"/>
    <property type="project" value="UniProtKB-KW"/>
</dbReference>
<dbReference type="InterPro" id="IPR046341">
    <property type="entry name" value="SET_dom_sf"/>
</dbReference>
<evidence type="ECO:0008006" key="8">
    <source>
        <dbReference type="Google" id="ProtNLM"/>
    </source>
</evidence>
<dbReference type="Pfam" id="PF00856">
    <property type="entry name" value="SET"/>
    <property type="match status" value="1"/>
</dbReference>
<keyword evidence="7" id="KW-1185">Reference proteome</keyword>
<organism evidence="6 7">
    <name type="scientific">Dioscorea zingiberensis</name>
    <dbReference type="NCBI Taxonomy" id="325984"/>
    <lineage>
        <taxon>Eukaryota</taxon>
        <taxon>Viridiplantae</taxon>
        <taxon>Streptophyta</taxon>
        <taxon>Embryophyta</taxon>
        <taxon>Tracheophyta</taxon>
        <taxon>Spermatophyta</taxon>
        <taxon>Magnoliopsida</taxon>
        <taxon>Liliopsida</taxon>
        <taxon>Dioscoreales</taxon>
        <taxon>Dioscoreaceae</taxon>
        <taxon>Dioscorea</taxon>
    </lineage>
</organism>
<dbReference type="OrthoDB" id="651099at2759"/>
<evidence type="ECO:0000256" key="2">
    <source>
        <dbReference type="ARBA" id="ARBA00022679"/>
    </source>
</evidence>
<evidence type="ECO:0000313" key="6">
    <source>
        <dbReference type="EMBL" id="KAJ0978442.1"/>
    </source>
</evidence>